<dbReference type="CDD" id="cd20251">
    <property type="entry name" value="Complex1_LYR_SF"/>
    <property type="match status" value="1"/>
</dbReference>
<accession>A0A4Y1QR24</accession>
<dbReference type="AlphaFoldDB" id="A0A4Y1QR24"/>
<evidence type="ECO:0000313" key="2">
    <source>
        <dbReference type="EMBL" id="BBG94289.1"/>
    </source>
</evidence>
<reference evidence="2" key="1">
    <citation type="journal article" date="2019" name="Science">
        <title>Mutation of a bHLH transcription factor allowed almond domestication.</title>
        <authorList>
            <person name="Sanchez-Perez R."/>
            <person name="Pavan S."/>
            <person name="Mazzeo R."/>
            <person name="Moldovan C."/>
            <person name="Aiese Cigliano R."/>
            <person name="Del Cueto J."/>
            <person name="Ricciardi F."/>
            <person name="Lotti C."/>
            <person name="Ricciardi L."/>
            <person name="Dicenta F."/>
            <person name="Lopez-Marques R.L."/>
            <person name="Lindberg Moller B."/>
        </authorList>
    </citation>
    <scope>NUCLEOTIDE SEQUENCE</scope>
</reference>
<dbReference type="PANTHER" id="PTHR47579">
    <property type="entry name" value="COMPLEX 1 LYR PROTEIN"/>
    <property type="match status" value="1"/>
</dbReference>
<protein>
    <recommendedName>
        <fullName evidence="1">Complex 1 LYR protein domain-containing protein</fullName>
    </recommendedName>
</protein>
<dbReference type="Pfam" id="PF05347">
    <property type="entry name" value="Complex1_LYR"/>
    <property type="match status" value="1"/>
</dbReference>
<dbReference type="InterPro" id="IPR008011">
    <property type="entry name" value="Complex1_LYR_dom"/>
</dbReference>
<sequence length="169" mass="19551">MSKNKNMPSLQTALPPELANNVIRLYRECLRRAKYVGHRQHNTELVVDMVRQQFKKHMLETDPEKIQKLKDDAARGLINHILFESERLSGRKLMVDDVSRWPSKTLTFFMRDVRDNVAIFDRRGTSPAATLQVLPREFHQNQQLNMHGIQSGKTIVMSSQGTYTASEVM</sequence>
<dbReference type="EMBL" id="AP019297">
    <property type="protein sequence ID" value="BBG94289.1"/>
    <property type="molecule type" value="Genomic_DNA"/>
</dbReference>
<dbReference type="PANTHER" id="PTHR47579:SF3">
    <property type="entry name" value="COMPLEX 1 LYR PROTEIN DOMAIN-CONTAINING PROTEIN"/>
    <property type="match status" value="1"/>
</dbReference>
<feature type="domain" description="Complex 1 LYR protein" evidence="1">
    <location>
        <begin position="22"/>
        <end position="75"/>
    </location>
</feature>
<evidence type="ECO:0000259" key="1">
    <source>
        <dbReference type="Pfam" id="PF05347"/>
    </source>
</evidence>
<gene>
    <name evidence="2" type="ORF">Prudu_002530</name>
</gene>
<proteinExistence type="predicted"/>
<name>A0A4Y1QR24_PRUDU</name>
<organism evidence="2">
    <name type="scientific">Prunus dulcis</name>
    <name type="common">Almond</name>
    <name type="synonym">Amygdalus dulcis</name>
    <dbReference type="NCBI Taxonomy" id="3755"/>
    <lineage>
        <taxon>Eukaryota</taxon>
        <taxon>Viridiplantae</taxon>
        <taxon>Streptophyta</taxon>
        <taxon>Embryophyta</taxon>
        <taxon>Tracheophyta</taxon>
        <taxon>Spermatophyta</taxon>
        <taxon>Magnoliopsida</taxon>
        <taxon>eudicotyledons</taxon>
        <taxon>Gunneridae</taxon>
        <taxon>Pentapetalae</taxon>
        <taxon>rosids</taxon>
        <taxon>fabids</taxon>
        <taxon>Rosales</taxon>
        <taxon>Rosaceae</taxon>
        <taxon>Amygdaloideae</taxon>
        <taxon>Amygdaleae</taxon>
        <taxon>Prunus</taxon>
    </lineage>
</organism>